<protein>
    <submittedName>
        <fullName evidence="1">Uncharacterized protein</fullName>
    </submittedName>
</protein>
<organism evidence="1 2">
    <name type="scientific">Dorcoceras hygrometricum</name>
    <dbReference type="NCBI Taxonomy" id="472368"/>
    <lineage>
        <taxon>Eukaryota</taxon>
        <taxon>Viridiplantae</taxon>
        <taxon>Streptophyta</taxon>
        <taxon>Embryophyta</taxon>
        <taxon>Tracheophyta</taxon>
        <taxon>Spermatophyta</taxon>
        <taxon>Magnoliopsida</taxon>
        <taxon>eudicotyledons</taxon>
        <taxon>Gunneridae</taxon>
        <taxon>Pentapetalae</taxon>
        <taxon>asterids</taxon>
        <taxon>lamiids</taxon>
        <taxon>Lamiales</taxon>
        <taxon>Gesneriaceae</taxon>
        <taxon>Didymocarpoideae</taxon>
        <taxon>Trichosporeae</taxon>
        <taxon>Loxocarpinae</taxon>
        <taxon>Dorcoceras</taxon>
    </lineage>
</organism>
<proteinExistence type="predicted"/>
<evidence type="ECO:0000313" key="2">
    <source>
        <dbReference type="Proteomes" id="UP000250235"/>
    </source>
</evidence>
<reference evidence="1 2" key="1">
    <citation type="journal article" date="2015" name="Proc. Natl. Acad. Sci. U.S.A.">
        <title>The resurrection genome of Boea hygrometrica: A blueprint for survival of dehydration.</title>
        <authorList>
            <person name="Xiao L."/>
            <person name="Yang G."/>
            <person name="Zhang L."/>
            <person name="Yang X."/>
            <person name="Zhao S."/>
            <person name="Ji Z."/>
            <person name="Zhou Q."/>
            <person name="Hu M."/>
            <person name="Wang Y."/>
            <person name="Chen M."/>
            <person name="Xu Y."/>
            <person name="Jin H."/>
            <person name="Xiao X."/>
            <person name="Hu G."/>
            <person name="Bao F."/>
            <person name="Hu Y."/>
            <person name="Wan P."/>
            <person name="Li L."/>
            <person name="Deng X."/>
            <person name="Kuang T."/>
            <person name="Xiang C."/>
            <person name="Zhu J.K."/>
            <person name="Oliver M.J."/>
            <person name="He Y."/>
        </authorList>
    </citation>
    <scope>NUCLEOTIDE SEQUENCE [LARGE SCALE GENOMIC DNA]</scope>
    <source>
        <strain evidence="2">cv. XS01</strain>
    </source>
</reference>
<name>A0A2Z7C129_9LAMI</name>
<evidence type="ECO:0000313" key="1">
    <source>
        <dbReference type="EMBL" id="KZV40594.1"/>
    </source>
</evidence>
<gene>
    <name evidence="1" type="ORF">F511_09351</name>
</gene>
<dbReference type="Proteomes" id="UP000250235">
    <property type="component" value="Unassembled WGS sequence"/>
</dbReference>
<sequence>MCARGIARLQHNRQQHPAEACCSSAQMIAPLAAGFSRLDAPPAGRCPVKRRAGRWPLVARRLRAWQPDHCAAMPLLFRKAAQSLRYMSTTACATRWRIVCHAPHALRRACGLYVVVATAGRPPLRRVSGDIVTVGLISSRVWFGPVPGSP</sequence>
<dbReference type="EMBL" id="KQ999913">
    <property type="protein sequence ID" value="KZV40594.1"/>
    <property type="molecule type" value="Genomic_DNA"/>
</dbReference>
<accession>A0A2Z7C129</accession>
<dbReference type="AlphaFoldDB" id="A0A2Z7C129"/>
<keyword evidence="2" id="KW-1185">Reference proteome</keyword>